<dbReference type="SUPFAM" id="SSF143100">
    <property type="entry name" value="TTHA1013/TTHA0281-like"/>
    <property type="match status" value="1"/>
</dbReference>
<gene>
    <name evidence="1" type="ORF">ACFFVD_08085</name>
</gene>
<dbReference type="Proteomes" id="UP001589700">
    <property type="component" value="Unassembled WGS sequence"/>
</dbReference>
<organism evidence="1 2">
    <name type="scientific">Dietzia aerolata</name>
    <dbReference type="NCBI Taxonomy" id="595984"/>
    <lineage>
        <taxon>Bacteria</taxon>
        <taxon>Bacillati</taxon>
        <taxon>Actinomycetota</taxon>
        <taxon>Actinomycetes</taxon>
        <taxon>Mycobacteriales</taxon>
        <taxon>Dietziaceae</taxon>
        <taxon>Dietzia</taxon>
    </lineage>
</organism>
<protein>
    <submittedName>
        <fullName evidence="1">Type II toxin-antitoxin system HicB family antitoxin</fullName>
    </submittedName>
</protein>
<reference evidence="1 2" key="1">
    <citation type="submission" date="2024-09" db="EMBL/GenBank/DDBJ databases">
        <authorList>
            <person name="Sun Q."/>
            <person name="Mori K."/>
        </authorList>
    </citation>
    <scope>NUCLEOTIDE SEQUENCE [LARGE SCALE GENOMIC DNA]</scope>
    <source>
        <strain evidence="1 2">CCM 7659</strain>
    </source>
</reference>
<dbReference type="EMBL" id="JBHMDY010000004">
    <property type="protein sequence ID" value="MFB9259760.1"/>
    <property type="molecule type" value="Genomic_DNA"/>
</dbReference>
<dbReference type="RefSeq" id="WP_241729825.1">
    <property type="nucleotide sequence ID" value="NZ_JAALDM010000083.1"/>
</dbReference>
<comment type="caution">
    <text evidence="1">The sequence shown here is derived from an EMBL/GenBank/DDBJ whole genome shotgun (WGS) entry which is preliminary data.</text>
</comment>
<sequence>MKVTANATRSEGWWAVEVPEIDGLFTQVRRLDQIVDMVRDAAELLEGIDPDALDVEIFANVPHRDMADRARELTEHARRTQE</sequence>
<keyword evidence="2" id="KW-1185">Reference proteome</keyword>
<evidence type="ECO:0000313" key="2">
    <source>
        <dbReference type="Proteomes" id="UP001589700"/>
    </source>
</evidence>
<evidence type="ECO:0000313" key="1">
    <source>
        <dbReference type="EMBL" id="MFB9259760.1"/>
    </source>
</evidence>
<accession>A0ABV5JS70</accession>
<proteinExistence type="predicted"/>
<name>A0ABV5JS70_9ACTN</name>
<dbReference type="InterPro" id="IPR035069">
    <property type="entry name" value="TTHA1013/TTHA0281-like"/>
</dbReference>